<dbReference type="GO" id="GO:0008135">
    <property type="term" value="F:translation factor activity, RNA binding"/>
    <property type="evidence" value="ECO:0007669"/>
    <property type="project" value="TreeGrafter"/>
</dbReference>
<dbReference type="Pfam" id="PF16366">
    <property type="entry name" value="CEBP_ZZ"/>
    <property type="match status" value="1"/>
</dbReference>
<name>F1KY93_ASCSU</name>
<evidence type="ECO:0000256" key="2">
    <source>
        <dbReference type="ARBA" id="ARBA00022782"/>
    </source>
</evidence>
<dbReference type="CDD" id="cd19757">
    <property type="entry name" value="Bbox1"/>
    <property type="match status" value="1"/>
</dbReference>
<feature type="domain" description="RRM" evidence="9">
    <location>
        <begin position="278"/>
        <end position="344"/>
    </location>
</feature>
<dbReference type="PANTHER" id="PTHR12566:SF17">
    <property type="entry name" value="CYTOPLASMIC POLYADENYLATION ELEMENT-BINDING PROTEIN 1"/>
    <property type="match status" value="1"/>
</dbReference>
<dbReference type="GO" id="GO:0000900">
    <property type="term" value="F:mRNA regulatory element binding translation repressor activity"/>
    <property type="evidence" value="ECO:0007669"/>
    <property type="project" value="TreeGrafter"/>
</dbReference>
<evidence type="ECO:0000313" key="10">
    <source>
        <dbReference type="EMBL" id="ADY42847.1"/>
    </source>
</evidence>
<feature type="domain" description="RRM" evidence="9">
    <location>
        <begin position="160"/>
        <end position="261"/>
    </location>
</feature>
<keyword evidence="4 8" id="KW-0694">RNA-binding</keyword>
<keyword evidence="2" id="KW-0221">Differentiation</keyword>
<dbReference type="GO" id="GO:2000766">
    <property type="term" value="P:negative regulation of cytoplasmic translation"/>
    <property type="evidence" value="ECO:0007669"/>
    <property type="project" value="TreeGrafter"/>
</dbReference>
<accession>F1KY93</accession>
<dbReference type="Pfam" id="PF00076">
    <property type="entry name" value="RRM_1"/>
    <property type="match status" value="1"/>
</dbReference>
<dbReference type="InterPro" id="IPR038446">
    <property type="entry name" value="CEBP_ZZ_sf"/>
</dbReference>
<reference evidence="10" key="1">
    <citation type="journal article" date="2011" name="Genome Res.">
        <title>Deep small RNA sequencing from the nematode Ascaris reveals conservation, functional diversification, and novel developmental profiles.</title>
        <authorList>
            <person name="Wang J."/>
            <person name="Czech B."/>
            <person name="Crunk A."/>
            <person name="Wallace A."/>
            <person name="Mitreva M."/>
            <person name="Hannon G.J."/>
            <person name="Davis R.E."/>
        </authorList>
    </citation>
    <scope>NUCLEOTIDE SEQUENCE</scope>
</reference>
<dbReference type="InterPro" id="IPR012677">
    <property type="entry name" value="Nucleotide-bd_a/b_plait_sf"/>
</dbReference>
<evidence type="ECO:0000256" key="4">
    <source>
        <dbReference type="ARBA" id="ARBA00022884"/>
    </source>
</evidence>
<dbReference type="Gene3D" id="4.10.640.40">
    <property type="entry name" value="Cytoplasmic polyadenylation element-binding protein, ZZ domain"/>
    <property type="match status" value="1"/>
</dbReference>
<dbReference type="SUPFAM" id="SSF54928">
    <property type="entry name" value="RNA-binding domain, RBD"/>
    <property type="match status" value="1"/>
</dbReference>
<dbReference type="GO" id="GO:0005634">
    <property type="term" value="C:nucleus"/>
    <property type="evidence" value="ECO:0007669"/>
    <property type="project" value="TreeGrafter"/>
</dbReference>
<dbReference type="GO" id="GO:0045202">
    <property type="term" value="C:synapse"/>
    <property type="evidence" value="ECO:0007669"/>
    <property type="project" value="TreeGrafter"/>
</dbReference>
<dbReference type="GO" id="GO:0007283">
    <property type="term" value="P:spermatogenesis"/>
    <property type="evidence" value="ECO:0007669"/>
    <property type="project" value="UniProtKB-KW"/>
</dbReference>
<dbReference type="AlphaFoldDB" id="F1KY93"/>
<evidence type="ECO:0000256" key="5">
    <source>
        <dbReference type="ARBA" id="ARBA00058170"/>
    </source>
</evidence>
<dbReference type="GO" id="GO:0043022">
    <property type="term" value="F:ribosome binding"/>
    <property type="evidence" value="ECO:0007669"/>
    <property type="project" value="TreeGrafter"/>
</dbReference>
<organism evidence="10">
    <name type="scientific">Ascaris suum</name>
    <name type="common">Pig roundworm</name>
    <name type="synonym">Ascaris lumbricoides</name>
    <dbReference type="NCBI Taxonomy" id="6253"/>
    <lineage>
        <taxon>Eukaryota</taxon>
        <taxon>Metazoa</taxon>
        <taxon>Ecdysozoa</taxon>
        <taxon>Nematoda</taxon>
        <taxon>Chromadorea</taxon>
        <taxon>Rhabditida</taxon>
        <taxon>Spirurina</taxon>
        <taxon>Ascaridomorpha</taxon>
        <taxon>Ascaridoidea</taxon>
        <taxon>Ascarididae</taxon>
        <taxon>Ascaris</taxon>
    </lineage>
</organism>
<dbReference type="PROSITE" id="PS50102">
    <property type="entry name" value="RRM"/>
    <property type="match status" value="2"/>
</dbReference>
<evidence type="ECO:0000256" key="6">
    <source>
        <dbReference type="ARBA" id="ARBA00065903"/>
    </source>
</evidence>
<dbReference type="SMART" id="SM00360">
    <property type="entry name" value="RRM"/>
    <property type="match status" value="2"/>
</dbReference>
<sequence length="465" mass="52480">MNCGRMANKKDSAKSSINVMGCQVQRGFANANLLNALHQRNFDISLQAPDANVQPIESCSSMMGSLVRQTFSETSVLNNISNMSRSTRYSLTNNCTRMMQDPREGPSAFLGGYPMLPSSDPLFLAFSSSMPRPWNNGCGIRSATPETNCSSENAKEIFARKVFIGGLPFDVSQTEITSTFSQFGRMFVDWPYRSDVSTKAHSTVPVHSTRSMKGYVFIVFDDERSVRRLVNHCHRDGNDYYLLVSSPTMRNKPVQVRPWRLADINYELRGDMILDVRRTVFIGGVPRPTRAGDLAQLLENLYGPVCYAGIDIDPELKYPKGAARVTFATTAAFLAAINGRFAKIVCGDITKRVEIKPYMMDEQMCDECNGTRCLGKYANYFCGDVSCLQYFCEICWAQRHILDENLVSHRPYVRYGDQTKLLSRPPHFWRTSIQETMQIHQYFKAVKQDGRLPVIGNICHPSQPM</sequence>
<proteinExistence type="evidence at transcript level"/>
<dbReference type="InterPro" id="IPR032296">
    <property type="entry name" value="CEBP_ZZ"/>
</dbReference>
<comment type="function">
    <text evidence="5">Cytoplasmic polyadenylation element binding protein that binds to and regulates the translation of specific mRNAs. Essential for progression through meiosis. Involved in spermatogenesis.</text>
</comment>
<dbReference type="EMBL" id="JI167929">
    <property type="protein sequence ID" value="ADY42847.1"/>
    <property type="molecule type" value="mRNA"/>
</dbReference>
<dbReference type="InterPro" id="IPR034819">
    <property type="entry name" value="CPEB"/>
</dbReference>
<dbReference type="GO" id="GO:0030154">
    <property type="term" value="P:cell differentiation"/>
    <property type="evidence" value="ECO:0007669"/>
    <property type="project" value="UniProtKB-KW"/>
</dbReference>
<dbReference type="CDD" id="cd12724">
    <property type="entry name" value="RRM1_CPEB2_like"/>
    <property type="match status" value="1"/>
</dbReference>
<dbReference type="InterPro" id="IPR000504">
    <property type="entry name" value="RRM_dom"/>
</dbReference>
<dbReference type="FunFam" id="4.10.640.40:FF:000001">
    <property type="entry name" value="Cytoplasmic polyadenylation element-binding 2 isoform X2"/>
    <property type="match status" value="1"/>
</dbReference>
<evidence type="ECO:0000256" key="3">
    <source>
        <dbReference type="ARBA" id="ARBA00022871"/>
    </source>
</evidence>
<evidence type="ECO:0000256" key="7">
    <source>
        <dbReference type="ARBA" id="ARBA00070028"/>
    </source>
</evidence>
<dbReference type="Pfam" id="PF16367">
    <property type="entry name" value="RRM_7"/>
    <property type="match status" value="1"/>
</dbReference>
<dbReference type="InterPro" id="IPR035979">
    <property type="entry name" value="RBD_domain_sf"/>
</dbReference>
<evidence type="ECO:0000259" key="9">
    <source>
        <dbReference type="PROSITE" id="PS50102"/>
    </source>
</evidence>
<dbReference type="GO" id="GO:0003730">
    <property type="term" value="F:mRNA 3'-UTR binding"/>
    <property type="evidence" value="ECO:0007669"/>
    <property type="project" value="InterPro"/>
</dbReference>
<evidence type="ECO:0000256" key="8">
    <source>
        <dbReference type="PROSITE-ProRule" id="PRU00176"/>
    </source>
</evidence>
<protein>
    <recommendedName>
        <fullName evidence="7">Cytoplasmic polyadenylation element-binding protein 1</fullName>
    </recommendedName>
</protein>
<keyword evidence="1" id="KW-0677">Repeat</keyword>
<evidence type="ECO:0000256" key="1">
    <source>
        <dbReference type="ARBA" id="ARBA00022737"/>
    </source>
</evidence>
<dbReference type="GO" id="GO:0005737">
    <property type="term" value="C:cytoplasm"/>
    <property type="evidence" value="ECO:0007669"/>
    <property type="project" value="TreeGrafter"/>
</dbReference>
<dbReference type="Gene3D" id="3.30.70.330">
    <property type="match status" value="2"/>
</dbReference>
<dbReference type="GO" id="GO:0043005">
    <property type="term" value="C:neuron projection"/>
    <property type="evidence" value="ECO:0007669"/>
    <property type="project" value="TreeGrafter"/>
</dbReference>
<keyword evidence="3" id="KW-0744">Spermatogenesis</keyword>
<dbReference type="PANTHER" id="PTHR12566">
    <property type="entry name" value="CYTOPLASMIC POLYADENYLATION ELEMENT BINDING PROTEIN CPEB"/>
    <property type="match status" value="1"/>
</dbReference>
<comment type="subunit">
    <text evidence="6">Interacts with fbf-1.</text>
</comment>